<evidence type="ECO:0000256" key="8">
    <source>
        <dbReference type="PIRSR" id="PIRSR001235-2"/>
    </source>
</evidence>
<dbReference type="InterPro" id="IPR010158">
    <property type="entry name" value="Amidase_Cbmase"/>
</dbReference>
<dbReference type="RefSeq" id="WP_009541190.1">
    <property type="nucleotide sequence ID" value="NZ_ANHY01000013.1"/>
</dbReference>
<proteinExistence type="inferred from homology"/>
<organism evidence="9 10">
    <name type="scientific">Caenispirillum salinarum AK4</name>
    <dbReference type="NCBI Taxonomy" id="1238182"/>
    <lineage>
        <taxon>Bacteria</taxon>
        <taxon>Pseudomonadati</taxon>
        <taxon>Pseudomonadota</taxon>
        <taxon>Alphaproteobacteria</taxon>
        <taxon>Rhodospirillales</taxon>
        <taxon>Novispirillaceae</taxon>
        <taxon>Caenispirillum</taxon>
    </lineage>
</organism>
<dbReference type="STRING" id="1238182.C882_0532"/>
<keyword evidence="5 9" id="KW-0378">Hydrolase</keyword>
<feature type="binding site" evidence="8">
    <location>
        <position position="274"/>
    </location>
    <ligand>
        <name>allantoate</name>
        <dbReference type="ChEBI" id="CHEBI:17536"/>
    </ligand>
</feature>
<dbReference type="PANTHER" id="PTHR32494">
    <property type="entry name" value="ALLANTOATE DEIMINASE-RELATED"/>
    <property type="match status" value="1"/>
</dbReference>
<dbReference type="CDD" id="cd03884">
    <property type="entry name" value="M20_bAS"/>
    <property type="match status" value="1"/>
</dbReference>
<dbReference type="Gene3D" id="3.40.630.10">
    <property type="entry name" value="Zn peptidases"/>
    <property type="match status" value="1"/>
</dbReference>
<evidence type="ECO:0000256" key="1">
    <source>
        <dbReference type="ARBA" id="ARBA00001936"/>
    </source>
</evidence>
<dbReference type="NCBIfam" id="NF006771">
    <property type="entry name" value="PRK09290.1-5"/>
    <property type="match status" value="1"/>
</dbReference>
<evidence type="ECO:0000256" key="4">
    <source>
        <dbReference type="ARBA" id="ARBA00022723"/>
    </source>
</evidence>
<sequence length="419" mass="43377">MTAAPSAETILARCDALAAHTEEPGRLTRTFLTPVHAAAAAEVRRWMEAAGMTVRMDGMANLIGRYEGKEPDAPAVLIGSHLDTVRDAGRYDGMLGVLLGIDAVARLNAAGRRLPFAVEVVGFGDEEGVRFARTLLGSRALAGTLDAAALDAADTDGTTLAQALEAFGLAPDAWRAAALDPARVRAYLEVHIEQGPVLEHLSLPVGVVTAIAGATRLAFALGGEAGHAGTVPMEARRDALAGAAEAVLAVETVAQEHGVVATVGALEVAPGAVNVVPGRVRFTVDLRAAEDAARESALEDLRGRLQMIAARRGLTLAAETLHENAACPCSPSLTDLLAEAVEDQGLPAHRLMSGAGHDAMAMADLCDVAMLFVRCAGGVSHNPAESVTAEDVAVAADVLSDALVLLAERPPFHLQEPRP</sequence>
<dbReference type="SUPFAM" id="SSF53187">
    <property type="entry name" value="Zn-dependent exopeptidases"/>
    <property type="match status" value="1"/>
</dbReference>
<evidence type="ECO:0000256" key="7">
    <source>
        <dbReference type="PIRSR" id="PIRSR001235-1"/>
    </source>
</evidence>
<evidence type="ECO:0000313" key="9">
    <source>
        <dbReference type="EMBL" id="EKV29225.1"/>
    </source>
</evidence>
<keyword evidence="4 7" id="KW-0479">Metal-binding</keyword>
<dbReference type="SUPFAM" id="SSF55031">
    <property type="entry name" value="Bacterial exopeptidase dimerisation domain"/>
    <property type="match status" value="1"/>
</dbReference>
<accession>K9GTB8</accession>
<dbReference type="OrthoDB" id="9808195at2"/>
<comment type="caution">
    <text evidence="9">The sequence shown here is derived from an EMBL/GenBank/DDBJ whole genome shotgun (WGS) entry which is preliminary data.</text>
</comment>
<protein>
    <submittedName>
        <fullName evidence="9">N-carbamoyl-L-amino acid hydrolase</fullName>
    </submittedName>
</protein>
<feature type="binding site" evidence="7">
    <location>
        <position position="92"/>
    </location>
    <ligand>
        <name>Zn(2+)</name>
        <dbReference type="ChEBI" id="CHEBI:29105"/>
        <label>1</label>
    </ligand>
</feature>
<comment type="cofactor">
    <cofactor evidence="7">
        <name>Zn(2+)</name>
        <dbReference type="ChEBI" id="CHEBI:29105"/>
    </cofactor>
    <text evidence="7">Binds 2 Zn(2+) ions per subunit.</text>
</comment>
<dbReference type="Pfam" id="PF01546">
    <property type="entry name" value="Peptidase_M20"/>
    <property type="match status" value="1"/>
</dbReference>
<dbReference type="Proteomes" id="UP000009881">
    <property type="component" value="Unassembled WGS sequence"/>
</dbReference>
<evidence type="ECO:0000256" key="2">
    <source>
        <dbReference type="ARBA" id="ARBA00006153"/>
    </source>
</evidence>
<dbReference type="NCBIfam" id="NF006775">
    <property type="entry name" value="PRK09290.2-5"/>
    <property type="match status" value="1"/>
</dbReference>
<gene>
    <name evidence="9" type="ORF">C882_0532</name>
</gene>
<dbReference type="Gene3D" id="3.30.70.360">
    <property type="match status" value="1"/>
</dbReference>
<evidence type="ECO:0000256" key="5">
    <source>
        <dbReference type="ARBA" id="ARBA00022801"/>
    </source>
</evidence>
<evidence type="ECO:0000256" key="6">
    <source>
        <dbReference type="ARBA" id="ARBA00023211"/>
    </source>
</evidence>
<comment type="similarity">
    <text evidence="2">Belongs to the peptidase M20 family.</text>
</comment>
<dbReference type="PROSITE" id="PS00758">
    <property type="entry name" value="ARGE_DAPE_CPG2_1"/>
    <property type="match status" value="1"/>
</dbReference>
<dbReference type="PIRSF" id="PIRSF001235">
    <property type="entry name" value="Amidase_carbamoylase"/>
    <property type="match status" value="1"/>
</dbReference>
<feature type="binding site" evidence="7">
    <location>
        <position position="191"/>
    </location>
    <ligand>
        <name>Zn(2+)</name>
        <dbReference type="ChEBI" id="CHEBI:29105"/>
        <label>1</label>
    </ligand>
</feature>
<evidence type="ECO:0000313" key="10">
    <source>
        <dbReference type="Proteomes" id="UP000009881"/>
    </source>
</evidence>
<dbReference type="eggNOG" id="COG0624">
    <property type="taxonomic scope" value="Bacteria"/>
</dbReference>
<comment type="subunit">
    <text evidence="3">Homodimer.</text>
</comment>
<name>K9GTB8_9PROT</name>
<feature type="binding site" evidence="8">
    <location>
        <position position="287"/>
    </location>
    <ligand>
        <name>allantoate</name>
        <dbReference type="ChEBI" id="CHEBI:17536"/>
    </ligand>
</feature>
<dbReference type="GO" id="GO:0016813">
    <property type="term" value="F:hydrolase activity, acting on carbon-nitrogen (but not peptide) bonds, in linear amidines"/>
    <property type="evidence" value="ECO:0007669"/>
    <property type="project" value="InterPro"/>
</dbReference>
<dbReference type="PATRIC" id="fig|1238182.3.peg.2747"/>
<comment type="cofactor">
    <cofactor evidence="1">
        <name>Mn(2+)</name>
        <dbReference type="ChEBI" id="CHEBI:29035"/>
    </cofactor>
</comment>
<feature type="binding site" evidence="8">
    <location>
        <position position="216"/>
    </location>
    <ligand>
        <name>allantoate</name>
        <dbReference type="ChEBI" id="CHEBI:17536"/>
    </ligand>
</feature>
<keyword evidence="6" id="KW-0464">Manganese</keyword>
<feature type="binding site" evidence="7">
    <location>
        <position position="127"/>
    </location>
    <ligand>
        <name>Zn(2+)</name>
        <dbReference type="ChEBI" id="CHEBI:29105"/>
        <label>2</label>
    </ligand>
</feature>
<keyword evidence="7" id="KW-0862">Zinc</keyword>
<keyword evidence="10" id="KW-1185">Reference proteome</keyword>
<feature type="binding site" evidence="7">
    <location>
        <position position="81"/>
    </location>
    <ligand>
        <name>Zn(2+)</name>
        <dbReference type="ChEBI" id="CHEBI:29105"/>
        <label>1</label>
    </ligand>
</feature>
<dbReference type="InterPro" id="IPR002933">
    <property type="entry name" value="Peptidase_M20"/>
</dbReference>
<evidence type="ECO:0000256" key="3">
    <source>
        <dbReference type="ARBA" id="ARBA00011738"/>
    </source>
</evidence>
<dbReference type="InterPro" id="IPR036264">
    <property type="entry name" value="Bact_exopeptidase_dim_dom"/>
</dbReference>
<dbReference type="AlphaFoldDB" id="K9GTB8"/>
<feature type="binding site" evidence="7">
    <location>
        <position position="381"/>
    </location>
    <ligand>
        <name>Zn(2+)</name>
        <dbReference type="ChEBI" id="CHEBI:29105"/>
        <label>2</label>
    </ligand>
</feature>
<dbReference type="InterPro" id="IPR001261">
    <property type="entry name" value="ArgE/DapE_CS"/>
</dbReference>
<feature type="binding site" evidence="7">
    <location>
        <position position="92"/>
    </location>
    <ligand>
        <name>Zn(2+)</name>
        <dbReference type="ChEBI" id="CHEBI:29105"/>
        <label>2</label>
    </ligand>
</feature>
<dbReference type="EMBL" id="ANHY01000013">
    <property type="protein sequence ID" value="EKV29225.1"/>
    <property type="molecule type" value="Genomic_DNA"/>
</dbReference>
<dbReference type="NCBIfam" id="TIGR01879">
    <property type="entry name" value="hydantase"/>
    <property type="match status" value="1"/>
</dbReference>
<reference evidence="9 10" key="1">
    <citation type="journal article" date="2013" name="Genome Announc.">
        <title>Draft Genome Sequence of an Alphaproteobacterium, Caenispirillum salinarum AK4(T), Isolated from a Solar Saltern.</title>
        <authorList>
            <person name="Khatri I."/>
            <person name="Singh A."/>
            <person name="Korpole S."/>
            <person name="Pinnaka A.K."/>
            <person name="Subramanian S."/>
        </authorList>
    </citation>
    <scope>NUCLEOTIDE SEQUENCE [LARGE SCALE GENOMIC DNA]</scope>
    <source>
        <strain evidence="9 10">AK4</strain>
    </source>
</reference>
<dbReference type="GO" id="GO:0046872">
    <property type="term" value="F:metal ion binding"/>
    <property type="evidence" value="ECO:0007669"/>
    <property type="project" value="UniProtKB-KW"/>
</dbReference>
<dbReference type="PANTHER" id="PTHR32494:SF19">
    <property type="entry name" value="ALLANTOATE DEIMINASE-RELATED"/>
    <property type="match status" value="1"/>
</dbReference>